<evidence type="ECO:0000313" key="2">
    <source>
        <dbReference type="Proteomes" id="UP000011988"/>
    </source>
</evidence>
<dbReference type="EMBL" id="ANIK01000016">
    <property type="protein sequence ID" value="EMJ96588.1"/>
    <property type="molecule type" value="Genomic_DNA"/>
</dbReference>
<reference evidence="1 2" key="1">
    <citation type="submission" date="2013-01" db="EMBL/GenBank/DDBJ databases">
        <authorList>
            <person name="Harkins D.M."/>
            <person name="Durkin A.S."/>
            <person name="Brinkac L.M."/>
            <person name="Haft D.H."/>
            <person name="Selengut J.D."/>
            <person name="Sanka R."/>
            <person name="DePew J."/>
            <person name="Purushe J."/>
            <person name="Galloway R.L."/>
            <person name="Vinetz J.M."/>
            <person name="Sutton G.G."/>
            <person name="Nierman W.C."/>
            <person name="Fouts D.E."/>
        </authorList>
    </citation>
    <scope>NUCLEOTIDE SEQUENCE [LARGE SCALE GENOMIC DNA]</scope>
    <source>
        <strain evidence="1 2">79601</strain>
    </source>
</reference>
<sequence>MLPILLRRFSFCSLDESLLMGRSEISWRTLKRLVILNASEICGNSCERGIYRMDIDLFFGILWELIQNP</sequence>
<evidence type="ECO:0000313" key="1">
    <source>
        <dbReference type="EMBL" id="EMJ96588.1"/>
    </source>
</evidence>
<dbReference type="PATRIC" id="fig|1218565.3.peg.1054"/>
<protein>
    <submittedName>
        <fullName evidence="1">Uncharacterized protein</fullName>
    </submittedName>
</protein>
<accession>M6D5R8</accession>
<proteinExistence type="predicted"/>
<gene>
    <name evidence="1" type="ORF">LEP1GSC194_4422</name>
</gene>
<name>M6D5R8_9LEPT</name>
<dbReference type="AlphaFoldDB" id="M6D5R8"/>
<organism evidence="1 2">
    <name type="scientific">Leptospira alstonii serovar Sichuan str. 79601</name>
    <dbReference type="NCBI Taxonomy" id="1218565"/>
    <lineage>
        <taxon>Bacteria</taxon>
        <taxon>Pseudomonadati</taxon>
        <taxon>Spirochaetota</taxon>
        <taxon>Spirochaetia</taxon>
        <taxon>Leptospirales</taxon>
        <taxon>Leptospiraceae</taxon>
        <taxon>Leptospira</taxon>
    </lineage>
</organism>
<comment type="caution">
    <text evidence="1">The sequence shown here is derived from an EMBL/GenBank/DDBJ whole genome shotgun (WGS) entry which is preliminary data.</text>
</comment>
<dbReference type="Proteomes" id="UP000011988">
    <property type="component" value="Unassembled WGS sequence"/>
</dbReference>